<proteinExistence type="predicted"/>
<gene>
    <name evidence="2" type="ORF">Anapl_12589</name>
</gene>
<protein>
    <submittedName>
        <fullName evidence="2">Uncharacterized protein</fullName>
    </submittedName>
</protein>
<dbReference type="AlphaFoldDB" id="R0KK30"/>
<dbReference type="EMBL" id="KB746093">
    <property type="protein sequence ID" value="EOA93513.1"/>
    <property type="molecule type" value="Genomic_DNA"/>
</dbReference>
<accession>R0KK30</accession>
<reference evidence="3" key="1">
    <citation type="journal article" date="2013" name="Nat. Genet.">
        <title>The duck genome and transcriptome provide insight into an avian influenza virus reservoir species.</title>
        <authorList>
            <person name="Huang Y."/>
            <person name="Li Y."/>
            <person name="Burt D.W."/>
            <person name="Chen H."/>
            <person name="Zhang Y."/>
            <person name="Qian W."/>
            <person name="Kim H."/>
            <person name="Gan S."/>
            <person name="Zhao Y."/>
            <person name="Li J."/>
            <person name="Yi K."/>
            <person name="Feng H."/>
            <person name="Zhu P."/>
            <person name="Li B."/>
            <person name="Liu Q."/>
            <person name="Fairley S."/>
            <person name="Magor K.E."/>
            <person name="Du Z."/>
            <person name="Hu X."/>
            <person name="Goodman L."/>
            <person name="Tafer H."/>
            <person name="Vignal A."/>
            <person name="Lee T."/>
            <person name="Kim K.W."/>
            <person name="Sheng Z."/>
            <person name="An Y."/>
            <person name="Searle S."/>
            <person name="Herrero J."/>
            <person name="Groenen M.A."/>
            <person name="Crooijmans R.P."/>
            <person name="Faraut T."/>
            <person name="Cai Q."/>
            <person name="Webster R.G."/>
            <person name="Aldridge J.R."/>
            <person name="Warren W.C."/>
            <person name="Bartschat S."/>
            <person name="Kehr S."/>
            <person name="Marz M."/>
            <person name="Stadler P.F."/>
            <person name="Smith J."/>
            <person name="Kraus R.H."/>
            <person name="Zhao Y."/>
            <person name="Ren L."/>
            <person name="Fei J."/>
            <person name="Morisson M."/>
            <person name="Kaiser P."/>
            <person name="Griffin D.K."/>
            <person name="Rao M."/>
            <person name="Pitel F."/>
            <person name="Wang J."/>
            <person name="Li N."/>
        </authorList>
    </citation>
    <scope>NUCLEOTIDE SEQUENCE [LARGE SCALE GENOMIC DNA]</scope>
</reference>
<evidence type="ECO:0000313" key="3">
    <source>
        <dbReference type="Proteomes" id="UP000296049"/>
    </source>
</evidence>
<feature type="region of interest" description="Disordered" evidence="1">
    <location>
        <begin position="1"/>
        <end position="40"/>
    </location>
</feature>
<dbReference type="Proteomes" id="UP000296049">
    <property type="component" value="Unassembled WGS sequence"/>
</dbReference>
<keyword evidence="3" id="KW-1185">Reference proteome</keyword>
<sequence length="177" mass="18476">MAGDGWQQPAGGHAAHLPSWASPGLPWQQQAQSRAQRHGEEGFKLQEAVLQPGLIQPCAECSQTTARAVAWSSSRETPPFACTKQTQLTGDAGDAGLRRHSALAQPSFRRAFGCQSHIPVPSAVQLEAAAQAGLCQMATAPPAKLSLAGSKDLRTPGKETPVGLKALVTATSVPIKP</sequence>
<name>R0KK30_ANAPL</name>
<evidence type="ECO:0000313" key="2">
    <source>
        <dbReference type="EMBL" id="EOA93513.1"/>
    </source>
</evidence>
<organism evidence="2 3">
    <name type="scientific">Anas platyrhynchos</name>
    <name type="common">Mallard</name>
    <name type="synonym">Anas boschas</name>
    <dbReference type="NCBI Taxonomy" id="8839"/>
    <lineage>
        <taxon>Eukaryota</taxon>
        <taxon>Metazoa</taxon>
        <taxon>Chordata</taxon>
        <taxon>Craniata</taxon>
        <taxon>Vertebrata</taxon>
        <taxon>Euteleostomi</taxon>
        <taxon>Archelosauria</taxon>
        <taxon>Archosauria</taxon>
        <taxon>Dinosauria</taxon>
        <taxon>Saurischia</taxon>
        <taxon>Theropoda</taxon>
        <taxon>Coelurosauria</taxon>
        <taxon>Aves</taxon>
        <taxon>Neognathae</taxon>
        <taxon>Galloanserae</taxon>
        <taxon>Anseriformes</taxon>
        <taxon>Anatidae</taxon>
        <taxon>Anatinae</taxon>
        <taxon>Anas</taxon>
    </lineage>
</organism>
<evidence type="ECO:0000256" key="1">
    <source>
        <dbReference type="SAM" id="MobiDB-lite"/>
    </source>
</evidence>